<evidence type="ECO:0000313" key="12">
    <source>
        <dbReference type="EMBL" id="KJF17082.1"/>
    </source>
</evidence>
<feature type="transmembrane region" description="Helical" evidence="9">
    <location>
        <begin position="247"/>
        <end position="267"/>
    </location>
</feature>
<evidence type="ECO:0000256" key="1">
    <source>
        <dbReference type="ARBA" id="ARBA00004651"/>
    </source>
</evidence>
<keyword evidence="7 9" id="KW-1133">Transmembrane helix</keyword>
<evidence type="ECO:0000256" key="9">
    <source>
        <dbReference type="RuleBase" id="RU363032"/>
    </source>
</evidence>
<dbReference type="Gene3D" id="1.10.3720.10">
    <property type="entry name" value="MetI-like"/>
    <property type="match status" value="1"/>
</dbReference>
<dbReference type="PATRIC" id="fig|1280514.3.peg.2722"/>
<keyword evidence="3 9" id="KW-0813">Transport</keyword>
<feature type="transmembrane region" description="Helical" evidence="9">
    <location>
        <begin position="31"/>
        <end position="54"/>
    </location>
</feature>
<reference evidence="12 13" key="1">
    <citation type="submission" date="2015-01" db="EMBL/GenBank/DDBJ databases">
        <title>Draft genome of the acidophilic iron oxidizer Acidithrix ferrooxidans strain Py-F3.</title>
        <authorList>
            <person name="Poehlein A."/>
            <person name="Eisen S."/>
            <person name="Schloemann M."/>
            <person name="Johnson B.D."/>
            <person name="Daniel R."/>
            <person name="Muehling M."/>
        </authorList>
    </citation>
    <scope>NUCLEOTIDE SEQUENCE [LARGE SCALE GENOMIC DNA]</scope>
    <source>
        <strain evidence="12 13">Py-F3</strain>
    </source>
</reference>
<dbReference type="GO" id="GO:0005886">
    <property type="term" value="C:plasma membrane"/>
    <property type="evidence" value="ECO:0007669"/>
    <property type="project" value="UniProtKB-SubCell"/>
</dbReference>
<comment type="caution">
    <text evidence="12">The sequence shown here is derived from an EMBL/GenBank/DDBJ whole genome shotgun (WGS) entry which is preliminary data.</text>
</comment>
<dbReference type="PROSITE" id="PS50928">
    <property type="entry name" value="ABC_TM1"/>
    <property type="match status" value="1"/>
</dbReference>
<name>A0A0D8HH31_9ACTN</name>
<feature type="domain" description="ABC transmembrane type-1" evidence="11">
    <location>
        <begin position="103"/>
        <end position="336"/>
    </location>
</feature>
<organism evidence="12 13">
    <name type="scientific">Acidithrix ferrooxidans</name>
    <dbReference type="NCBI Taxonomy" id="1280514"/>
    <lineage>
        <taxon>Bacteria</taxon>
        <taxon>Bacillati</taxon>
        <taxon>Actinomycetota</taxon>
        <taxon>Acidimicrobiia</taxon>
        <taxon>Acidimicrobiales</taxon>
        <taxon>Acidimicrobiaceae</taxon>
        <taxon>Acidithrix</taxon>
    </lineage>
</organism>
<feature type="transmembrane region" description="Helical" evidence="9">
    <location>
        <begin position="197"/>
        <end position="214"/>
    </location>
</feature>
<dbReference type="STRING" id="1280514.AXFE_20790"/>
<dbReference type="NCBIfam" id="TIGR02138">
    <property type="entry name" value="phosphate_pstC"/>
    <property type="match status" value="1"/>
</dbReference>
<dbReference type="InterPro" id="IPR000515">
    <property type="entry name" value="MetI-like"/>
</dbReference>
<feature type="transmembrane region" description="Helical" evidence="9">
    <location>
        <begin position="279"/>
        <end position="301"/>
    </location>
</feature>
<keyword evidence="13" id="KW-1185">Reference proteome</keyword>
<evidence type="ECO:0000259" key="11">
    <source>
        <dbReference type="PROSITE" id="PS50928"/>
    </source>
</evidence>
<evidence type="ECO:0000256" key="10">
    <source>
        <dbReference type="RuleBase" id="RU363054"/>
    </source>
</evidence>
<evidence type="ECO:0000256" key="3">
    <source>
        <dbReference type="ARBA" id="ARBA00022448"/>
    </source>
</evidence>
<dbReference type="EMBL" id="JXYS01000066">
    <property type="protein sequence ID" value="KJF17082.1"/>
    <property type="molecule type" value="Genomic_DNA"/>
</dbReference>
<dbReference type="GO" id="GO:0005315">
    <property type="term" value="F:phosphate transmembrane transporter activity"/>
    <property type="evidence" value="ECO:0007669"/>
    <property type="project" value="InterPro"/>
</dbReference>
<keyword evidence="4 10" id="KW-1003">Cell membrane</keyword>
<keyword evidence="8 9" id="KW-0472">Membrane</keyword>
<dbReference type="RefSeq" id="WP_082058647.1">
    <property type="nucleotide sequence ID" value="NZ_JXYS01000066.1"/>
</dbReference>
<dbReference type="GO" id="GO:0006817">
    <property type="term" value="P:phosphate ion transport"/>
    <property type="evidence" value="ECO:0007669"/>
    <property type="project" value="UniProtKB-KW"/>
</dbReference>
<comment type="function">
    <text evidence="10">Part of the binding-protein-dependent transport system for phosphate; probably responsible for the translocation of the substrate across the membrane.</text>
</comment>
<evidence type="ECO:0000256" key="2">
    <source>
        <dbReference type="ARBA" id="ARBA00007069"/>
    </source>
</evidence>
<dbReference type="CDD" id="cd06261">
    <property type="entry name" value="TM_PBP2"/>
    <property type="match status" value="1"/>
</dbReference>
<evidence type="ECO:0000256" key="4">
    <source>
        <dbReference type="ARBA" id="ARBA00022475"/>
    </source>
</evidence>
<comment type="subcellular location">
    <subcellularLocation>
        <location evidence="1 9">Cell membrane</location>
        <topology evidence="1 9">Multi-pass membrane protein</topology>
    </subcellularLocation>
</comment>
<sequence length="354" mass="37039">MATSVVEDALANSPDDHGKFIPAKLGRWSPITVISALSTCVPLLVLIGILTILFKKAYPAIKYNGGGFLIGRNWRPGNFYANPVTTNGVQHPLLASYGALPLIIGTLESSVIALIFAIPLSVGAAVIVAKKLHPRLRGFVGAFLELLAGIPSVVFGLWGALTLGPLLSRDIYPVIASHAPNIFILKYFRGSTGAGEGLLTSSLILGIMIIPIIASTTRDLIAQVPRLAEEGAFALGMTEWEVTRKVTFPWISAGVIGATVLGFARALGETMAVAMVSGVVLGSYPTNIYGTFTTIAATIVSQLDSALTDATGLAVETLAEAALILMLITLLANVGARLLVRRVASTSLPIGRGV</sequence>
<feature type="transmembrane region" description="Helical" evidence="9">
    <location>
        <begin position="321"/>
        <end position="340"/>
    </location>
</feature>
<evidence type="ECO:0000256" key="8">
    <source>
        <dbReference type="ARBA" id="ARBA00023136"/>
    </source>
</evidence>
<dbReference type="Pfam" id="PF00528">
    <property type="entry name" value="BPD_transp_1"/>
    <property type="match status" value="1"/>
</dbReference>
<dbReference type="PANTHER" id="PTHR30425">
    <property type="entry name" value="PHOSPHATE TRANSPORT SYSTEM PERMEASE PROTEIN PST"/>
    <property type="match status" value="1"/>
</dbReference>
<feature type="transmembrane region" description="Helical" evidence="9">
    <location>
        <begin position="102"/>
        <end position="127"/>
    </location>
</feature>
<feature type="transmembrane region" description="Helical" evidence="9">
    <location>
        <begin position="139"/>
        <end position="159"/>
    </location>
</feature>
<keyword evidence="5 10" id="KW-0592">Phosphate transport</keyword>
<evidence type="ECO:0000256" key="5">
    <source>
        <dbReference type="ARBA" id="ARBA00022592"/>
    </source>
</evidence>
<dbReference type="Proteomes" id="UP000032360">
    <property type="component" value="Unassembled WGS sequence"/>
</dbReference>
<dbReference type="OrthoDB" id="9775069at2"/>
<keyword evidence="6 9" id="KW-0812">Transmembrane</keyword>
<evidence type="ECO:0000256" key="6">
    <source>
        <dbReference type="ARBA" id="ARBA00022692"/>
    </source>
</evidence>
<proteinExistence type="inferred from homology"/>
<dbReference type="InterPro" id="IPR011864">
    <property type="entry name" value="Phosphate_PstC"/>
</dbReference>
<dbReference type="PANTHER" id="PTHR30425:SF1">
    <property type="entry name" value="PHOSPHATE TRANSPORT SYSTEM PERMEASE PROTEIN PSTC"/>
    <property type="match status" value="1"/>
</dbReference>
<gene>
    <name evidence="12" type="primary">pstC</name>
    <name evidence="12" type="ORF">AXFE_20790</name>
</gene>
<dbReference type="SUPFAM" id="SSF161098">
    <property type="entry name" value="MetI-like"/>
    <property type="match status" value="1"/>
</dbReference>
<evidence type="ECO:0000256" key="7">
    <source>
        <dbReference type="ARBA" id="ARBA00022989"/>
    </source>
</evidence>
<comment type="similarity">
    <text evidence="2 10">Belongs to the binding-protein-dependent transport system permease family. CysTW subfamily.</text>
</comment>
<dbReference type="InterPro" id="IPR035906">
    <property type="entry name" value="MetI-like_sf"/>
</dbReference>
<evidence type="ECO:0000313" key="13">
    <source>
        <dbReference type="Proteomes" id="UP000032360"/>
    </source>
</evidence>
<dbReference type="AlphaFoldDB" id="A0A0D8HH31"/>
<accession>A0A0D8HH31</accession>
<protein>
    <recommendedName>
        <fullName evidence="10">Phosphate transport system permease protein</fullName>
    </recommendedName>
</protein>
<dbReference type="InterPro" id="IPR051124">
    <property type="entry name" value="Phosphate_Transport_Permease"/>
</dbReference>